<dbReference type="RefSeq" id="WP_214174539.1">
    <property type="nucleotide sequence ID" value="NZ_JAHCVK010000001.1"/>
</dbReference>
<gene>
    <name evidence="1" type="ORF">KI810_06035</name>
</gene>
<evidence type="ECO:0000313" key="2">
    <source>
        <dbReference type="Proteomes" id="UP000756860"/>
    </source>
</evidence>
<dbReference type="SUPFAM" id="SSF56024">
    <property type="entry name" value="Phospholipase D/nuclease"/>
    <property type="match status" value="1"/>
</dbReference>
<protein>
    <submittedName>
        <fullName evidence="1">Phospholipase D family protein</fullName>
    </submittedName>
</protein>
<name>A0ABS5SDA6_9BACT</name>
<keyword evidence="2" id="KW-1185">Reference proteome</keyword>
<proteinExistence type="predicted"/>
<evidence type="ECO:0000313" key="1">
    <source>
        <dbReference type="EMBL" id="MBT0652607.1"/>
    </source>
</evidence>
<sequence length="615" mass="68369">MLDPDDRRHLLESLRPPPGYELDHAIGTTFSLDLLALLIAPLAFTLFDWEDENGNLNADPLALLETLRRYAGRVSIFCQAGQISVPRGSHQLYGYLEKSIFEVMPPNDQGVFHPKIWVLRFTAPDAQTRYRLLCLSRNLTFDRSWDTALVLEGVLADRQRAFGTNNPLGDFVAALPELALRQIPDQIKTTVDMIQHELRRVSFELPDGFDEISFWPLGFKGARRWPFETRIDRMLIVSPFVSDGLLSRIAKVGQGHILVSRTEELDTLAPATLNCFERVYLLSPAADPDDDGGAEPEKEKGNSLSGLHAKLFVADAGWNANVWTGSANATNAAFKNNVEFLVQLTGKKSRWGINTLTPQTGERTGFMKLLQEYSPNPDSTPVDLEMKALEDTATDVCRSLAAIGLSVNVMGLEEQDLFRLQLVHQGNKGLLLPVGVSIRCWPITLSDAMGIEVKKDPGNVAEFIKVSFEALTSFFAFEVTASRNEKKFGCRFVLNLPLDGAPEDRSDRIMKSLLKTRDQVIKFIFMLLAEGGGDVYQAILNGRALLSGGAGNGSSGAGIPLFETMVRTLERNPAKLDQIERLVADLRKTEDGQLLLPESFDAIWKPIWAARERNR</sequence>
<comment type="caution">
    <text evidence="1">The sequence shown here is derived from an EMBL/GenBank/DDBJ whole genome shotgun (WGS) entry which is preliminary data.</text>
</comment>
<dbReference type="EMBL" id="JAHCVK010000001">
    <property type="protein sequence ID" value="MBT0652607.1"/>
    <property type="molecule type" value="Genomic_DNA"/>
</dbReference>
<dbReference type="InterPro" id="IPR059166">
    <property type="entry name" value="PLD-like_cat"/>
</dbReference>
<dbReference type="Gene3D" id="3.30.870.10">
    <property type="entry name" value="Endonuclease Chain A"/>
    <property type="match status" value="1"/>
</dbReference>
<reference evidence="1 2" key="1">
    <citation type="submission" date="2021-05" db="EMBL/GenBank/DDBJ databases">
        <title>The draft genome of Geobacter luticola JCM 17780.</title>
        <authorList>
            <person name="Xu Z."/>
            <person name="Masuda Y."/>
            <person name="Itoh H."/>
            <person name="Senoo K."/>
        </authorList>
    </citation>
    <scope>NUCLEOTIDE SEQUENCE [LARGE SCALE GENOMIC DNA]</scope>
    <source>
        <strain evidence="1 2">JCM 17780</strain>
    </source>
</reference>
<accession>A0ABS5SDA6</accession>
<organism evidence="1 2">
    <name type="scientific">Geomobilimonas luticola</name>
    <dbReference type="NCBI Taxonomy" id="1114878"/>
    <lineage>
        <taxon>Bacteria</taxon>
        <taxon>Pseudomonadati</taxon>
        <taxon>Thermodesulfobacteriota</taxon>
        <taxon>Desulfuromonadia</taxon>
        <taxon>Geobacterales</taxon>
        <taxon>Geobacteraceae</taxon>
        <taxon>Geomobilimonas</taxon>
    </lineage>
</organism>
<dbReference type="CDD" id="cd09176">
    <property type="entry name" value="PLDc_unchar6"/>
    <property type="match status" value="1"/>
</dbReference>
<dbReference type="Proteomes" id="UP000756860">
    <property type="component" value="Unassembled WGS sequence"/>
</dbReference>